<dbReference type="PANTHER" id="PTHR33164">
    <property type="entry name" value="TRANSCRIPTIONAL REGULATOR, MARR FAMILY"/>
    <property type="match status" value="1"/>
</dbReference>
<keyword evidence="2" id="KW-0963">Cytoplasm</keyword>
<sequence length="150" mass="17080">MNDTIKNSTPVLQEQLCFSVYSLSLAINKVYRPLLKKLDLTYSQYLVMLVLWESDQRTVSDIGEQLFLDSATLTPLLKRLESAALLQRIRSSQDERQVIICLTETGRQLRLQASGIMDDMLCAMGSSIEELALLRERLNGLRNHLIEHVA</sequence>
<dbReference type="EMBL" id="CP040946">
    <property type="protein sequence ID" value="QDC43107.1"/>
    <property type="molecule type" value="Genomic_DNA"/>
</dbReference>
<keyword evidence="5" id="KW-0804">Transcription</keyword>
<dbReference type="InterPro" id="IPR000835">
    <property type="entry name" value="HTH_MarR-typ"/>
</dbReference>
<dbReference type="OrthoDB" id="9806864at2"/>
<feature type="domain" description="HTH marR-type" evidence="6">
    <location>
        <begin position="13"/>
        <end position="143"/>
    </location>
</feature>
<keyword evidence="4" id="KW-0238">DNA-binding</keyword>
<dbReference type="InterPro" id="IPR055166">
    <property type="entry name" value="Transc_reg_Sar_Rot_HTH"/>
</dbReference>
<keyword evidence="8" id="KW-1185">Reference proteome</keyword>
<evidence type="ECO:0000313" key="8">
    <source>
        <dbReference type="Proteomes" id="UP000311008"/>
    </source>
</evidence>
<dbReference type="InterPro" id="IPR036388">
    <property type="entry name" value="WH-like_DNA-bd_sf"/>
</dbReference>
<organism evidence="7 8">
    <name type="scientific">Methylophilus medardicus</name>
    <dbReference type="NCBI Taxonomy" id="2588534"/>
    <lineage>
        <taxon>Bacteria</taxon>
        <taxon>Pseudomonadati</taxon>
        <taxon>Pseudomonadota</taxon>
        <taxon>Betaproteobacteria</taxon>
        <taxon>Nitrosomonadales</taxon>
        <taxon>Methylophilaceae</taxon>
        <taxon>Methylophilus</taxon>
    </lineage>
</organism>
<dbReference type="KEGG" id="mmec:FIU01_00280"/>
<dbReference type="AlphaFoldDB" id="A0A5B8CPH2"/>
<dbReference type="GO" id="GO:0005737">
    <property type="term" value="C:cytoplasm"/>
    <property type="evidence" value="ECO:0007669"/>
    <property type="project" value="UniProtKB-SubCell"/>
</dbReference>
<dbReference type="GO" id="GO:0003700">
    <property type="term" value="F:DNA-binding transcription factor activity"/>
    <property type="evidence" value="ECO:0007669"/>
    <property type="project" value="InterPro"/>
</dbReference>
<dbReference type="GO" id="GO:0003677">
    <property type="term" value="F:DNA binding"/>
    <property type="evidence" value="ECO:0007669"/>
    <property type="project" value="UniProtKB-KW"/>
</dbReference>
<dbReference type="Pfam" id="PF22381">
    <property type="entry name" value="Staph_reg_Sar_Rot"/>
    <property type="match status" value="1"/>
</dbReference>
<proteinExistence type="predicted"/>
<dbReference type="PANTHER" id="PTHR33164:SF5">
    <property type="entry name" value="ORGANIC HYDROPEROXIDE RESISTANCE TRANSCRIPTIONAL REGULATOR"/>
    <property type="match status" value="1"/>
</dbReference>
<reference evidence="8" key="1">
    <citation type="journal article" date="2019" name="ISME J.">
        <title>Evolution in action: habitat transition from sediment to the pelagial leads to genome streamlining in Methylophilaceae.</title>
        <authorList>
            <person name="Salcher M."/>
            <person name="Schaefle D."/>
            <person name="Kaspar M."/>
            <person name="Neuenschwander S.M."/>
            <person name="Ghai R."/>
        </authorList>
    </citation>
    <scope>NUCLEOTIDE SEQUENCE [LARGE SCALE GENOMIC DNA]</scope>
    <source>
        <strain evidence="8">MMS-M-51</strain>
    </source>
</reference>
<protein>
    <submittedName>
        <fullName evidence="7">MarR family transcriptional regulator</fullName>
    </submittedName>
</protein>
<accession>A0A5B8CPH2</accession>
<evidence type="ECO:0000259" key="6">
    <source>
        <dbReference type="PROSITE" id="PS50995"/>
    </source>
</evidence>
<evidence type="ECO:0000256" key="5">
    <source>
        <dbReference type="ARBA" id="ARBA00023163"/>
    </source>
</evidence>
<dbReference type="SUPFAM" id="SSF46785">
    <property type="entry name" value="Winged helix' DNA-binding domain"/>
    <property type="match status" value="1"/>
</dbReference>
<dbReference type="FunFam" id="1.10.10.10:FF:000163">
    <property type="entry name" value="MarR family transcriptional regulator"/>
    <property type="match status" value="1"/>
</dbReference>
<keyword evidence="3" id="KW-0805">Transcription regulation</keyword>
<dbReference type="RefSeq" id="WP_140001850.1">
    <property type="nucleotide sequence ID" value="NZ_CP040946.1"/>
</dbReference>
<dbReference type="Proteomes" id="UP000311008">
    <property type="component" value="Chromosome"/>
</dbReference>
<dbReference type="InterPro" id="IPR036390">
    <property type="entry name" value="WH_DNA-bd_sf"/>
</dbReference>
<dbReference type="SMART" id="SM00347">
    <property type="entry name" value="HTH_MARR"/>
    <property type="match status" value="1"/>
</dbReference>
<gene>
    <name evidence="7" type="ORF">FIU01_00280</name>
</gene>
<dbReference type="GO" id="GO:0006950">
    <property type="term" value="P:response to stress"/>
    <property type="evidence" value="ECO:0007669"/>
    <property type="project" value="TreeGrafter"/>
</dbReference>
<name>A0A5B8CPH2_9PROT</name>
<evidence type="ECO:0000256" key="4">
    <source>
        <dbReference type="ARBA" id="ARBA00023125"/>
    </source>
</evidence>
<dbReference type="InterPro" id="IPR039422">
    <property type="entry name" value="MarR/SlyA-like"/>
</dbReference>
<evidence type="ECO:0000256" key="2">
    <source>
        <dbReference type="ARBA" id="ARBA00022490"/>
    </source>
</evidence>
<dbReference type="Gene3D" id="1.10.10.10">
    <property type="entry name" value="Winged helix-like DNA-binding domain superfamily/Winged helix DNA-binding domain"/>
    <property type="match status" value="1"/>
</dbReference>
<dbReference type="PROSITE" id="PS50995">
    <property type="entry name" value="HTH_MARR_2"/>
    <property type="match status" value="1"/>
</dbReference>
<comment type="subcellular location">
    <subcellularLocation>
        <location evidence="1">Cytoplasm</location>
    </subcellularLocation>
</comment>
<evidence type="ECO:0000256" key="3">
    <source>
        <dbReference type="ARBA" id="ARBA00023015"/>
    </source>
</evidence>
<evidence type="ECO:0000313" key="7">
    <source>
        <dbReference type="EMBL" id="QDC43107.1"/>
    </source>
</evidence>
<evidence type="ECO:0000256" key="1">
    <source>
        <dbReference type="ARBA" id="ARBA00004496"/>
    </source>
</evidence>